<geneLocation type="plasmid" evidence="11 12">
    <name>plas-002</name>
</geneLocation>
<dbReference type="GO" id="GO:0071555">
    <property type="term" value="P:cell wall organization"/>
    <property type="evidence" value="ECO:0007669"/>
    <property type="project" value="UniProtKB-UniRule"/>
</dbReference>
<gene>
    <name evidence="11" type="ORF">JET14_21655</name>
</gene>
<name>A0A7T7KNS4_9HYPH</name>
<dbReference type="InterPro" id="IPR005490">
    <property type="entry name" value="LD_TPept_cat_dom"/>
</dbReference>
<dbReference type="InterPro" id="IPR038063">
    <property type="entry name" value="Transpep_catalytic_dom"/>
</dbReference>
<keyword evidence="6 9" id="KW-0133">Cell shape</keyword>
<dbReference type="GO" id="GO:0016757">
    <property type="term" value="F:glycosyltransferase activity"/>
    <property type="evidence" value="ECO:0007669"/>
    <property type="project" value="UniProtKB-KW"/>
</dbReference>
<evidence type="ECO:0000256" key="5">
    <source>
        <dbReference type="ARBA" id="ARBA00022801"/>
    </source>
</evidence>
<dbReference type="GO" id="GO:0005576">
    <property type="term" value="C:extracellular region"/>
    <property type="evidence" value="ECO:0007669"/>
    <property type="project" value="TreeGrafter"/>
</dbReference>
<evidence type="ECO:0000313" key="11">
    <source>
        <dbReference type="EMBL" id="QQM33152.1"/>
    </source>
</evidence>
<comment type="pathway">
    <text evidence="1 9">Cell wall biogenesis; peptidoglycan biosynthesis.</text>
</comment>
<dbReference type="SUPFAM" id="SSF141523">
    <property type="entry name" value="L,D-transpeptidase catalytic domain-like"/>
    <property type="match status" value="1"/>
</dbReference>
<feature type="active site" description="Proton donor/acceptor" evidence="9">
    <location>
        <position position="137"/>
    </location>
</feature>
<keyword evidence="7 9" id="KW-0573">Peptidoglycan synthesis</keyword>
<keyword evidence="11" id="KW-0614">Plasmid</keyword>
<evidence type="ECO:0000256" key="8">
    <source>
        <dbReference type="ARBA" id="ARBA00023316"/>
    </source>
</evidence>
<keyword evidence="3" id="KW-0328">Glycosyltransferase</keyword>
<feature type="active site" description="Nucleophile" evidence="9">
    <location>
        <position position="153"/>
    </location>
</feature>
<dbReference type="GO" id="GO:0071972">
    <property type="term" value="F:peptidoglycan L,D-transpeptidase activity"/>
    <property type="evidence" value="ECO:0007669"/>
    <property type="project" value="TreeGrafter"/>
</dbReference>
<dbReference type="EMBL" id="CP066788">
    <property type="protein sequence ID" value="QQM33152.1"/>
    <property type="molecule type" value="Genomic_DNA"/>
</dbReference>
<evidence type="ECO:0000313" key="12">
    <source>
        <dbReference type="Proteomes" id="UP000596083"/>
    </source>
</evidence>
<accession>A0A7T7KNS4</accession>
<dbReference type="GO" id="GO:0018104">
    <property type="term" value="P:peptidoglycan-protein cross-linking"/>
    <property type="evidence" value="ECO:0007669"/>
    <property type="project" value="TreeGrafter"/>
</dbReference>
<dbReference type="UniPathway" id="UPA00219"/>
<keyword evidence="5" id="KW-0378">Hydrolase</keyword>
<dbReference type="AlphaFoldDB" id="A0A7T7KNS4"/>
<dbReference type="Proteomes" id="UP000596083">
    <property type="component" value="Plasmid plas-002"/>
</dbReference>
<dbReference type="FunFam" id="2.40.440.10:FF:000002">
    <property type="entry name" value="L,D-transpeptidase ErfK/SrfK"/>
    <property type="match status" value="1"/>
</dbReference>
<dbReference type="KEGG" id="mlut:JET14_21655"/>
<evidence type="ECO:0000256" key="4">
    <source>
        <dbReference type="ARBA" id="ARBA00022679"/>
    </source>
</evidence>
<feature type="domain" description="L,D-TPase catalytic" evidence="10">
    <location>
        <begin position="38"/>
        <end position="177"/>
    </location>
</feature>
<evidence type="ECO:0000256" key="1">
    <source>
        <dbReference type="ARBA" id="ARBA00004752"/>
    </source>
</evidence>
<evidence type="ECO:0000256" key="3">
    <source>
        <dbReference type="ARBA" id="ARBA00022676"/>
    </source>
</evidence>
<organism evidence="11 12">
    <name type="scientific">Martelella lutilitoris</name>
    <dbReference type="NCBI Taxonomy" id="2583532"/>
    <lineage>
        <taxon>Bacteria</taxon>
        <taxon>Pseudomonadati</taxon>
        <taxon>Pseudomonadota</taxon>
        <taxon>Alphaproteobacteria</taxon>
        <taxon>Hyphomicrobiales</taxon>
        <taxon>Aurantimonadaceae</taxon>
        <taxon>Martelella</taxon>
    </lineage>
</organism>
<evidence type="ECO:0000256" key="2">
    <source>
        <dbReference type="ARBA" id="ARBA00005992"/>
    </source>
</evidence>
<dbReference type="InterPro" id="IPR050979">
    <property type="entry name" value="LD-transpeptidase"/>
</dbReference>
<dbReference type="GO" id="GO:0008360">
    <property type="term" value="P:regulation of cell shape"/>
    <property type="evidence" value="ECO:0007669"/>
    <property type="project" value="UniProtKB-UniRule"/>
</dbReference>
<keyword evidence="4" id="KW-0808">Transferase</keyword>
<proteinExistence type="inferred from homology"/>
<protein>
    <submittedName>
        <fullName evidence="11">L,D-transpeptidase</fullName>
    </submittedName>
</protein>
<evidence type="ECO:0000256" key="6">
    <source>
        <dbReference type="ARBA" id="ARBA00022960"/>
    </source>
</evidence>
<dbReference type="Pfam" id="PF03734">
    <property type="entry name" value="YkuD"/>
    <property type="match status" value="1"/>
</dbReference>
<sequence length="177" mass="19956">MYGPMPDERFPLPAINIDKVPSKFWRRQVNFTSPYPVGTVIVNTKTYFLHLIQENGKAMRYGVGLGRQGFEWSGEGVIQWKQAWPKWTPPEEMIARQPELAKWSASNGGMPPGLNNPLGARALYIFQNGVDTLYRIHGSPEYWTIGKSVSSGCVRMINQDVVDLYGRVTNGARLIVI</sequence>
<dbReference type="Gene3D" id="2.40.440.10">
    <property type="entry name" value="L,D-transpeptidase catalytic domain-like"/>
    <property type="match status" value="1"/>
</dbReference>
<comment type="similarity">
    <text evidence="2">Belongs to the YkuD family.</text>
</comment>
<reference evidence="11 12" key="1">
    <citation type="submission" date="2020-12" db="EMBL/GenBank/DDBJ databases">
        <authorList>
            <person name="Zheng R.K."/>
            <person name="Sun C.M."/>
        </authorList>
    </citation>
    <scope>NUCLEOTIDE SEQUENCE [LARGE SCALE GENOMIC DNA]</scope>
    <source>
        <strain evidence="11 12">ZRK001</strain>
        <plasmid evidence="11 12">plas-002</plasmid>
    </source>
</reference>
<evidence type="ECO:0000256" key="9">
    <source>
        <dbReference type="PROSITE-ProRule" id="PRU01373"/>
    </source>
</evidence>
<dbReference type="PANTHER" id="PTHR30582">
    <property type="entry name" value="L,D-TRANSPEPTIDASE"/>
    <property type="match status" value="1"/>
</dbReference>
<keyword evidence="8 9" id="KW-0961">Cell wall biogenesis/degradation</keyword>
<dbReference type="CDD" id="cd16913">
    <property type="entry name" value="YkuD_like"/>
    <property type="match status" value="1"/>
</dbReference>
<dbReference type="PANTHER" id="PTHR30582:SF24">
    <property type="entry name" value="L,D-TRANSPEPTIDASE ERFK_SRFK-RELATED"/>
    <property type="match status" value="1"/>
</dbReference>
<evidence type="ECO:0000259" key="10">
    <source>
        <dbReference type="PROSITE" id="PS52029"/>
    </source>
</evidence>
<dbReference type="PROSITE" id="PS52029">
    <property type="entry name" value="LD_TPASE"/>
    <property type="match status" value="1"/>
</dbReference>
<evidence type="ECO:0000256" key="7">
    <source>
        <dbReference type="ARBA" id="ARBA00022984"/>
    </source>
</evidence>